<dbReference type="SUPFAM" id="SSF56935">
    <property type="entry name" value="Porins"/>
    <property type="match status" value="1"/>
</dbReference>
<evidence type="ECO:0000256" key="6">
    <source>
        <dbReference type="ARBA" id="ARBA00023065"/>
    </source>
</evidence>
<keyword evidence="16" id="KW-1185">Reference proteome</keyword>
<evidence type="ECO:0000256" key="1">
    <source>
        <dbReference type="ARBA" id="ARBA00004571"/>
    </source>
</evidence>
<reference evidence="15 16" key="1">
    <citation type="submission" date="2020-12" db="EMBL/GenBank/DDBJ databases">
        <title>Novel Thalassolituus-related marine hydrocarbonoclastic bacteria mediated algae-derived hydrocarbons mineralization in twilight zone of the northern South China Sea.</title>
        <authorList>
            <person name="Dong C."/>
        </authorList>
    </citation>
    <scope>NUCLEOTIDE SEQUENCE [LARGE SCALE GENOMIC DNA]</scope>
    <source>
        <strain evidence="15 16">IMCC1826</strain>
    </source>
</reference>
<evidence type="ECO:0000256" key="7">
    <source>
        <dbReference type="ARBA" id="ARBA00023077"/>
    </source>
</evidence>
<dbReference type="Gene3D" id="2.40.170.20">
    <property type="entry name" value="TonB-dependent receptor, beta-barrel domain"/>
    <property type="match status" value="1"/>
</dbReference>
<protein>
    <submittedName>
        <fullName evidence="15">TonB-dependent receptor</fullName>
    </submittedName>
</protein>
<dbReference type="Proteomes" id="UP000714380">
    <property type="component" value="Unassembled WGS sequence"/>
</dbReference>
<feature type="chain" id="PRO_5046190234" evidence="12">
    <location>
        <begin position="23"/>
        <end position="654"/>
    </location>
</feature>
<evidence type="ECO:0000256" key="10">
    <source>
        <dbReference type="PROSITE-ProRule" id="PRU01360"/>
    </source>
</evidence>
<dbReference type="InterPro" id="IPR012910">
    <property type="entry name" value="Plug_dom"/>
</dbReference>
<keyword evidence="6" id="KW-0406">Ion transport</keyword>
<comment type="subcellular location">
    <subcellularLocation>
        <location evidence="1 10">Cell outer membrane</location>
        <topology evidence="1 10">Multi-pass membrane protein</topology>
    </subcellularLocation>
</comment>
<name>A0ABS7ZU41_9GAMM</name>
<feature type="domain" description="TonB-dependent receptor-like beta-barrel" evidence="13">
    <location>
        <begin position="231"/>
        <end position="625"/>
    </location>
</feature>
<dbReference type="Pfam" id="PF07715">
    <property type="entry name" value="Plug"/>
    <property type="match status" value="1"/>
</dbReference>
<sequence length="654" mass="70681">MRIEKSLLGLAMATAVVTSAQAELQELDKVVTTATLTEQEAGSVPAFTSVITADDIASTSVSSLADLLRESVGVNNFSNALGRDELQIRGLGGEYTLILVNGKRVSSGAAFAKGSDVDYNSIPLSAIERVEIIRGPMSSIYGADAIGGVLNIITKKAQDEFRSSVSAEYRNVTSGVDGDQYRLSATTQGQLSEQLSVSLAAGQNYQDAWFANESDKDADEAPKREQKKSRNLFSSFAYQLNEQQSVELDIGYNNDQRPLGTYSSGPRTREQELTRLDVTLTHKGTFDWGSTTAFIKHEDADVKDFNSSYDAPETHKTKEKNLYAKAYAAATVGINSVVAGVDYRHQNIEDVTTYMQTGKLTIDEMALFAQDDIAVTDDLKLTLGGRYDSHEIFGENFSPKAYVVYQLADGITLKGGVSEAFKAPDGSYLSPEYSVISCGGGCYLSGNPDLKAETSVNYEAGIEISQALWDLSVAWFHNDIDDLIDREITYDEVSGSATAAEWVNVAEATTKGLEASGSVDVASALRLSANYTRLITEADDGSGNKSELTGRPQHQANMSALWQASEALAATLSVNYTAGMYAEAWVNNGGWTLLQGRMPSYFRTDAGLSAQVTPALTVRGGVKNLGNVRPDEMSALFTTYELGRSYYLSGTYNF</sequence>
<dbReference type="InterPro" id="IPR039426">
    <property type="entry name" value="TonB-dep_rcpt-like"/>
</dbReference>
<evidence type="ECO:0000259" key="14">
    <source>
        <dbReference type="Pfam" id="PF07715"/>
    </source>
</evidence>
<gene>
    <name evidence="15" type="ORF">I9W95_16895</name>
</gene>
<comment type="similarity">
    <text evidence="10 11">Belongs to the TonB-dependent receptor family.</text>
</comment>
<feature type="domain" description="TonB-dependent receptor plug" evidence="14">
    <location>
        <begin position="43"/>
        <end position="149"/>
    </location>
</feature>
<evidence type="ECO:0000256" key="5">
    <source>
        <dbReference type="ARBA" id="ARBA00022729"/>
    </source>
</evidence>
<evidence type="ECO:0000256" key="3">
    <source>
        <dbReference type="ARBA" id="ARBA00022452"/>
    </source>
</evidence>
<comment type="caution">
    <text evidence="15">The sequence shown here is derived from an EMBL/GenBank/DDBJ whole genome shotgun (WGS) entry which is preliminary data.</text>
</comment>
<evidence type="ECO:0000313" key="15">
    <source>
        <dbReference type="EMBL" id="MCA6065276.1"/>
    </source>
</evidence>
<dbReference type="Gene3D" id="2.170.130.10">
    <property type="entry name" value="TonB-dependent receptor, plug domain"/>
    <property type="match status" value="1"/>
</dbReference>
<evidence type="ECO:0000256" key="12">
    <source>
        <dbReference type="SAM" id="SignalP"/>
    </source>
</evidence>
<keyword evidence="4 10" id="KW-0812">Transmembrane</keyword>
<dbReference type="InterPro" id="IPR037066">
    <property type="entry name" value="Plug_dom_sf"/>
</dbReference>
<proteinExistence type="inferred from homology"/>
<evidence type="ECO:0000256" key="2">
    <source>
        <dbReference type="ARBA" id="ARBA00022448"/>
    </source>
</evidence>
<keyword evidence="9 10" id="KW-0998">Cell outer membrane</keyword>
<accession>A0ABS7ZU41</accession>
<dbReference type="PANTHER" id="PTHR30069:SF53">
    <property type="entry name" value="COLICIN I RECEPTOR-RELATED"/>
    <property type="match status" value="1"/>
</dbReference>
<keyword evidence="3 10" id="KW-1134">Transmembrane beta strand</keyword>
<evidence type="ECO:0000256" key="8">
    <source>
        <dbReference type="ARBA" id="ARBA00023136"/>
    </source>
</evidence>
<dbReference type="EMBL" id="JAEDAH010000103">
    <property type="protein sequence ID" value="MCA6065276.1"/>
    <property type="molecule type" value="Genomic_DNA"/>
</dbReference>
<keyword evidence="8 10" id="KW-0472">Membrane</keyword>
<dbReference type="PANTHER" id="PTHR30069">
    <property type="entry name" value="TONB-DEPENDENT OUTER MEMBRANE RECEPTOR"/>
    <property type="match status" value="1"/>
</dbReference>
<evidence type="ECO:0000256" key="9">
    <source>
        <dbReference type="ARBA" id="ARBA00023237"/>
    </source>
</evidence>
<dbReference type="PROSITE" id="PS52016">
    <property type="entry name" value="TONB_DEPENDENT_REC_3"/>
    <property type="match status" value="1"/>
</dbReference>
<dbReference type="InterPro" id="IPR036942">
    <property type="entry name" value="Beta-barrel_TonB_sf"/>
</dbReference>
<keyword evidence="2 10" id="KW-0813">Transport</keyword>
<evidence type="ECO:0000256" key="11">
    <source>
        <dbReference type="RuleBase" id="RU003357"/>
    </source>
</evidence>
<feature type="signal peptide" evidence="12">
    <location>
        <begin position="1"/>
        <end position="22"/>
    </location>
</feature>
<keyword evidence="7 11" id="KW-0798">TonB box</keyword>
<evidence type="ECO:0000313" key="16">
    <source>
        <dbReference type="Proteomes" id="UP000714380"/>
    </source>
</evidence>
<organism evidence="15 16">
    <name type="scientific">Thalassolituus marinus</name>
    <dbReference type="NCBI Taxonomy" id="671053"/>
    <lineage>
        <taxon>Bacteria</taxon>
        <taxon>Pseudomonadati</taxon>
        <taxon>Pseudomonadota</taxon>
        <taxon>Gammaproteobacteria</taxon>
        <taxon>Oceanospirillales</taxon>
        <taxon>Oceanospirillaceae</taxon>
        <taxon>Thalassolituus</taxon>
    </lineage>
</organism>
<dbReference type="InterPro" id="IPR000531">
    <property type="entry name" value="Beta-barrel_TonB"/>
</dbReference>
<evidence type="ECO:0000259" key="13">
    <source>
        <dbReference type="Pfam" id="PF00593"/>
    </source>
</evidence>
<evidence type="ECO:0000256" key="4">
    <source>
        <dbReference type="ARBA" id="ARBA00022692"/>
    </source>
</evidence>
<dbReference type="RefSeq" id="WP_225677064.1">
    <property type="nucleotide sequence ID" value="NZ_JAEDAH010000103.1"/>
</dbReference>
<dbReference type="CDD" id="cd01347">
    <property type="entry name" value="ligand_gated_channel"/>
    <property type="match status" value="1"/>
</dbReference>
<dbReference type="Pfam" id="PF00593">
    <property type="entry name" value="TonB_dep_Rec_b-barrel"/>
    <property type="match status" value="1"/>
</dbReference>
<keyword evidence="5 12" id="KW-0732">Signal</keyword>
<keyword evidence="15" id="KW-0675">Receptor</keyword>